<dbReference type="GO" id="GO:0046872">
    <property type="term" value="F:metal ion binding"/>
    <property type="evidence" value="ECO:0007669"/>
    <property type="project" value="InterPro"/>
</dbReference>
<sequence>MTIKTSKINVDGMVCTSCENRIVNSIKKLDGVIDVKANYKKSYVTVTFDNSKCTYSKVCAAIEDVGYRIMTDIDYKKGSSSSSSSDIISIIGILIIAIVIMRLGANSGSFDMSSKLGTNTSYIMLFVIGIFTSLHCVGMCGGIMMSQSISIDTGNKWSNLKPAVLYNSGRVISYSILGGIVGAVGSVFNISLNAQATIAIVAGIFMIIMGFNLAGFKAFRGFSIKLPWSNCSSNNKSTKPFIVGLLNGFMPCGPLQTMQLYALATGSAYKGALSMLLFALGTVPLMLLFGLATNLLSQNSTKKLVRLSGFLVIFLGLMMANRGLTLRGVNFSPMSLISGNKASANVQITDENKAKIIDGKQIVRITADANGYTPNVVFIQKGTPTQVIFDGKVITSCNNEVIFPSLNKRKKLQKGENIIEFTPNDSKDINYSCWMGMLSGVIKVVDNLDNVKDSDISSAQNSLPPSSGAGCCGVGGDQGTMSQEPQVYGIPLSQVPTDRLIKIADKSSTGQTLTVKDTNSNFDPLVIVLNKGLQSKITFNLNNENSTDAEYNIYDSTTNNKITSFKVNKTIGTLNFKFYNTGLYLIEKDSQIQALIKVVDDIENVNTETIREELLQ</sequence>
<feature type="domain" description="HMA" evidence="2">
    <location>
        <begin position="4"/>
        <end position="70"/>
    </location>
</feature>
<dbReference type="AlphaFoldDB" id="A0A919VDI6"/>
<dbReference type="RefSeq" id="WP_212902788.1">
    <property type="nucleotide sequence ID" value="NZ_BOPZ01000004.1"/>
</dbReference>
<protein>
    <submittedName>
        <fullName evidence="3">Heavy metal-associated domain-containing protein</fullName>
    </submittedName>
</protein>
<dbReference type="PANTHER" id="PTHR42208">
    <property type="entry name" value="HEAVY METAL TRANSPORTER-RELATED"/>
    <property type="match status" value="1"/>
</dbReference>
<dbReference type="SUPFAM" id="SSF55008">
    <property type="entry name" value="HMA, heavy metal-associated domain"/>
    <property type="match status" value="1"/>
</dbReference>
<accession>A0A919VDI6</accession>
<evidence type="ECO:0000313" key="3">
    <source>
        <dbReference type="EMBL" id="GIM28049.1"/>
    </source>
</evidence>
<keyword evidence="1" id="KW-0812">Transmembrane</keyword>
<dbReference type="InterPro" id="IPR039447">
    <property type="entry name" value="UreH-like_TM_dom"/>
</dbReference>
<proteinExistence type="predicted"/>
<evidence type="ECO:0000256" key="1">
    <source>
        <dbReference type="SAM" id="Phobius"/>
    </source>
</evidence>
<evidence type="ECO:0000259" key="2">
    <source>
        <dbReference type="PROSITE" id="PS50846"/>
    </source>
</evidence>
<comment type="caution">
    <text evidence="3">The sequence shown here is derived from an EMBL/GenBank/DDBJ whole genome shotgun (WGS) entry which is preliminary data.</text>
</comment>
<feature type="transmembrane region" description="Helical" evidence="1">
    <location>
        <begin position="273"/>
        <end position="292"/>
    </location>
</feature>
<feature type="transmembrane region" description="Helical" evidence="1">
    <location>
        <begin position="125"/>
        <end position="150"/>
    </location>
</feature>
<name>A0A919VDI6_9CLOT</name>
<feature type="transmembrane region" description="Helical" evidence="1">
    <location>
        <begin position="304"/>
        <end position="324"/>
    </location>
</feature>
<reference evidence="3" key="1">
    <citation type="submission" date="2021-03" db="EMBL/GenBank/DDBJ databases">
        <title>Taxonomic study of Clostridium polyendosporum from meadow-gley soil under rice.</title>
        <authorList>
            <person name="Kobayashi H."/>
            <person name="Tanizawa Y."/>
            <person name="Yagura M."/>
        </authorList>
    </citation>
    <scope>NUCLEOTIDE SEQUENCE</scope>
    <source>
        <strain evidence="3">JCM 30710</strain>
    </source>
</reference>
<feature type="transmembrane region" description="Helical" evidence="1">
    <location>
        <begin position="198"/>
        <end position="219"/>
    </location>
</feature>
<keyword evidence="4" id="KW-1185">Reference proteome</keyword>
<dbReference type="CDD" id="cd00371">
    <property type="entry name" value="HMA"/>
    <property type="match status" value="1"/>
</dbReference>
<dbReference type="Pfam" id="PF13473">
    <property type="entry name" value="Cupredoxin_1"/>
    <property type="match status" value="1"/>
</dbReference>
<dbReference type="Proteomes" id="UP000679179">
    <property type="component" value="Unassembled WGS sequence"/>
</dbReference>
<keyword evidence="1" id="KW-1133">Transmembrane helix</keyword>
<feature type="transmembrane region" description="Helical" evidence="1">
    <location>
        <begin position="171"/>
        <end position="192"/>
    </location>
</feature>
<dbReference type="InterPro" id="IPR006121">
    <property type="entry name" value="HMA_dom"/>
</dbReference>
<dbReference type="InterPro" id="IPR036163">
    <property type="entry name" value="HMA_dom_sf"/>
</dbReference>
<feature type="transmembrane region" description="Helical" evidence="1">
    <location>
        <begin position="87"/>
        <end position="105"/>
    </location>
</feature>
<feature type="transmembrane region" description="Helical" evidence="1">
    <location>
        <begin position="240"/>
        <end position="261"/>
    </location>
</feature>
<dbReference type="PROSITE" id="PS50846">
    <property type="entry name" value="HMA_2"/>
    <property type="match status" value="1"/>
</dbReference>
<dbReference type="Gene3D" id="3.30.70.100">
    <property type="match status" value="1"/>
</dbReference>
<dbReference type="EMBL" id="BOPZ01000004">
    <property type="protein sequence ID" value="GIM28049.1"/>
    <property type="molecule type" value="Genomic_DNA"/>
</dbReference>
<dbReference type="Pfam" id="PF13386">
    <property type="entry name" value="DsbD_2"/>
    <property type="match status" value="1"/>
</dbReference>
<dbReference type="InterPro" id="IPR028096">
    <property type="entry name" value="EfeO_Cupredoxin"/>
</dbReference>
<dbReference type="PANTHER" id="PTHR42208:SF1">
    <property type="entry name" value="HEAVY METAL TRANSPORTER"/>
    <property type="match status" value="1"/>
</dbReference>
<dbReference type="Gene3D" id="2.60.40.420">
    <property type="entry name" value="Cupredoxins - blue copper proteins"/>
    <property type="match status" value="1"/>
</dbReference>
<organism evidence="3 4">
    <name type="scientific">Clostridium polyendosporum</name>
    <dbReference type="NCBI Taxonomy" id="69208"/>
    <lineage>
        <taxon>Bacteria</taxon>
        <taxon>Bacillati</taxon>
        <taxon>Bacillota</taxon>
        <taxon>Clostridia</taxon>
        <taxon>Eubacteriales</taxon>
        <taxon>Clostridiaceae</taxon>
        <taxon>Clostridium</taxon>
    </lineage>
</organism>
<gene>
    <name evidence="3" type="ORF">CPJCM30710_07150</name>
</gene>
<dbReference type="Pfam" id="PF00403">
    <property type="entry name" value="HMA"/>
    <property type="match status" value="1"/>
</dbReference>
<keyword evidence="1" id="KW-0472">Membrane</keyword>
<dbReference type="InterPro" id="IPR008972">
    <property type="entry name" value="Cupredoxin"/>
</dbReference>
<evidence type="ECO:0000313" key="4">
    <source>
        <dbReference type="Proteomes" id="UP000679179"/>
    </source>
</evidence>